<evidence type="ECO:0000313" key="1">
    <source>
        <dbReference type="EMBL" id="GAE16175.1"/>
    </source>
</evidence>
<dbReference type="EMBL" id="BAIQ01000028">
    <property type="protein sequence ID" value="GAE16175.1"/>
    <property type="molecule type" value="Genomic_DNA"/>
</dbReference>
<reference evidence="1 2" key="1">
    <citation type="journal article" date="2014" name="Genome Announc.">
        <title>Draft Genome Sequences of Three Strains of Bacteroides pyogenes Isolated from a Cat and Swine.</title>
        <authorList>
            <person name="Sakamoto M."/>
            <person name="Oshima K."/>
            <person name="Suda W."/>
            <person name="Kitamura K."/>
            <person name="Iida T."/>
            <person name="Hattori M."/>
            <person name="Ohkuma M."/>
        </authorList>
    </citation>
    <scope>NUCLEOTIDE SEQUENCE [LARGE SCALE GENOMIC DNA]</scope>
    <source>
        <strain evidence="1 2">JCM 6292</strain>
    </source>
</reference>
<evidence type="ECO:0000313" key="2">
    <source>
        <dbReference type="Proteomes" id="UP000018861"/>
    </source>
</evidence>
<organism evidence="1 2">
    <name type="scientific">Bacteroides pyogenes JCM 6292</name>
    <dbReference type="NCBI Taxonomy" id="1235809"/>
    <lineage>
        <taxon>Bacteria</taxon>
        <taxon>Pseudomonadati</taxon>
        <taxon>Bacteroidota</taxon>
        <taxon>Bacteroidia</taxon>
        <taxon>Bacteroidales</taxon>
        <taxon>Bacteroidaceae</taxon>
        <taxon>Bacteroides</taxon>
    </lineage>
</organism>
<accession>W4P8W7</accession>
<dbReference type="AlphaFoldDB" id="W4P8W7"/>
<name>W4P8W7_9BACE</name>
<protein>
    <submittedName>
        <fullName evidence="1">Uncharacterized protein</fullName>
    </submittedName>
</protein>
<gene>
    <name evidence="1" type="ORF">JCM6292_2567</name>
</gene>
<sequence>MHNSLHNRHRKGVLILLRTNAIESMCRILLCMNVGEACVKGKFSIPSLLLLSAFPR</sequence>
<dbReference type="Proteomes" id="UP000018861">
    <property type="component" value="Unassembled WGS sequence"/>
</dbReference>
<proteinExistence type="predicted"/>
<comment type="caution">
    <text evidence="1">The sequence shown here is derived from an EMBL/GenBank/DDBJ whole genome shotgun (WGS) entry which is preliminary data.</text>
</comment>